<accession>A0A1X6YXA2</accession>
<sequence length="313" mass="33045">MKIPFLSQSDLEALNLSTQEIVDSIEKVIRAKAAGTVWAAPKAVVTPPNDQRYMMAALAAMDDPSLLAVKTVVLNPDNTANGLPQINGLVTMLDSVTGLPAAVMDGNWITAVRTAGLSAAAARRMAHPEATTIGFVGCGVQAQSHLNAFSDIFPLSHAIYYGRGQANQDKLAALAKERGMTSSSCCTGQEVVENCDLLVTTVTHTGGDAPFLDASGMRPGAFAAIVDLGAPWKRESFGMLDRVVIDDLAQEAALPNKLCDPELIHADLSQLILSQNDSTTASSDRTAFIFRGHALGDLALAVLALERHHNITG</sequence>
<dbReference type="SUPFAM" id="SSF51735">
    <property type="entry name" value="NAD(P)-binding Rossmann-fold domains"/>
    <property type="match status" value="1"/>
</dbReference>
<dbReference type="RefSeq" id="WP_085805073.1">
    <property type="nucleotide sequence ID" value="NZ_FWFX01000004.1"/>
</dbReference>
<reference evidence="1 2" key="1">
    <citation type="submission" date="2017-03" db="EMBL/GenBank/DDBJ databases">
        <authorList>
            <person name="Afonso C.L."/>
            <person name="Miller P.J."/>
            <person name="Scott M.A."/>
            <person name="Spackman E."/>
            <person name="Goraichik I."/>
            <person name="Dimitrov K.M."/>
            <person name="Suarez D.L."/>
            <person name="Swayne D.E."/>
        </authorList>
    </citation>
    <scope>NUCLEOTIDE SEQUENCE [LARGE SCALE GENOMIC DNA]</scope>
    <source>
        <strain evidence="1 2">CECT 7450</strain>
    </source>
</reference>
<dbReference type="InterPro" id="IPR036291">
    <property type="entry name" value="NAD(P)-bd_dom_sf"/>
</dbReference>
<name>A0A1X6YXA2_9RHOB</name>
<dbReference type="GO" id="GO:0005737">
    <property type="term" value="C:cytoplasm"/>
    <property type="evidence" value="ECO:0007669"/>
    <property type="project" value="TreeGrafter"/>
</dbReference>
<dbReference type="Proteomes" id="UP000193061">
    <property type="component" value="Unassembled WGS sequence"/>
</dbReference>
<dbReference type="AlphaFoldDB" id="A0A1X6YXA2"/>
<dbReference type="EC" id="4.3.1.28" evidence="1"/>
<dbReference type="GO" id="GO:0016829">
    <property type="term" value="F:lyase activity"/>
    <property type="evidence" value="ECO:0007669"/>
    <property type="project" value="UniProtKB-KW"/>
</dbReference>
<dbReference type="Pfam" id="PF02423">
    <property type="entry name" value="OCD_Mu_crystall"/>
    <property type="match status" value="1"/>
</dbReference>
<dbReference type="InterPro" id="IPR023401">
    <property type="entry name" value="ODC_N"/>
</dbReference>
<dbReference type="Gene3D" id="3.30.1780.10">
    <property type="entry name" value="ornithine cyclodeaminase, domain 1"/>
    <property type="match status" value="1"/>
</dbReference>
<keyword evidence="1" id="KW-0456">Lyase</keyword>
<evidence type="ECO:0000313" key="1">
    <source>
        <dbReference type="EMBL" id="SLN34119.1"/>
    </source>
</evidence>
<dbReference type="EMBL" id="FWFX01000004">
    <property type="protein sequence ID" value="SLN34119.1"/>
    <property type="molecule type" value="Genomic_DNA"/>
</dbReference>
<dbReference type="Gene3D" id="3.40.50.720">
    <property type="entry name" value="NAD(P)-binding Rossmann-like Domain"/>
    <property type="match status" value="1"/>
</dbReference>
<dbReference type="PIRSF" id="PIRSF001439">
    <property type="entry name" value="CryM"/>
    <property type="match status" value="1"/>
</dbReference>
<gene>
    <name evidence="1" type="primary">rapL_1</name>
    <name evidence="1" type="ORF">ROA7450_01512</name>
</gene>
<evidence type="ECO:0000313" key="2">
    <source>
        <dbReference type="Proteomes" id="UP000193061"/>
    </source>
</evidence>
<dbReference type="PANTHER" id="PTHR13812:SF19">
    <property type="entry name" value="KETIMINE REDUCTASE MU-CRYSTALLIN"/>
    <property type="match status" value="1"/>
</dbReference>
<dbReference type="InterPro" id="IPR003462">
    <property type="entry name" value="ODC_Mu_crystall"/>
</dbReference>
<dbReference type="OrthoDB" id="9785971at2"/>
<protein>
    <submittedName>
        <fullName evidence="1">L-lysine cyclodeaminase</fullName>
        <ecNumber evidence="1">4.3.1.28</ecNumber>
    </submittedName>
</protein>
<keyword evidence="2" id="KW-1185">Reference proteome</keyword>
<dbReference type="PANTHER" id="PTHR13812">
    <property type="entry name" value="KETIMINE REDUCTASE MU-CRYSTALLIN"/>
    <property type="match status" value="1"/>
</dbReference>
<proteinExistence type="predicted"/>
<organism evidence="1 2">
    <name type="scientific">Roseovarius albus</name>
    <dbReference type="NCBI Taxonomy" id="1247867"/>
    <lineage>
        <taxon>Bacteria</taxon>
        <taxon>Pseudomonadati</taxon>
        <taxon>Pseudomonadota</taxon>
        <taxon>Alphaproteobacteria</taxon>
        <taxon>Rhodobacterales</taxon>
        <taxon>Roseobacteraceae</taxon>
        <taxon>Roseovarius</taxon>
    </lineage>
</organism>